<dbReference type="EMBL" id="MU839843">
    <property type="protein sequence ID" value="KAK1751060.1"/>
    <property type="molecule type" value="Genomic_DNA"/>
</dbReference>
<name>A0AAJ0B4H1_9PEZI</name>
<reference evidence="3" key="1">
    <citation type="submission" date="2023-06" db="EMBL/GenBank/DDBJ databases">
        <title>Genome-scale phylogeny and comparative genomics of the fungal order Sordariales.</title>
        <authorList>
            <consortium name="Lawrence Berkeley National Laboratory"/>
            <person name="Hensen N."/>
            <person name="Bonometti L."/>
            <person name="Westerberg I."/>
            <person name="Brannstrom I.O."/>
            <person name="Guillou S."/>
            <person name="Cros-Aarteil S."/>
            <person name="Calhoun S."/>
            <person name="Haridas S."/>
            <person name="Kuo A."/>
            <person name="Mondo S."/>
            <person name="Pangilinan J."/>
            <person name="Riley R."/>
            <person name="Labutti K."/>
            <person name="Andreopoulos B."/>
            <person name="Lipzen A."/>
            <person name="Chen C."/>
            <person name="Yanf M."/>
            <person name="Daum C."/>
            <person name="Ng V."/>
            <person name="Clum A."/>
            <person name="Steindorff A."/>
            <person name="Ohm R."/>
            <person name="Martin F."/>
            <person name="Silar P."/>
            <person name="Natvig D."/>
            <person name="Lalanne C."/>
            <person name="Gautier V."/>
            <person name="Ament-Velasquez S.L."/>
            <person name="Kruys A."/>
            <person name="Hutchinson M.I."/>
            <person name="Powell A.J."/>
            <person name="Barry K."/>
            <person name="Miller A.N."/>
            <person name="Grigoriev I.V."/>
            <person name="Debuchy R."/>
            <person name="Gladieux P."/>
            <person name="Thoren M.H."/>
            <person name="Johannesson H."/>
        </authorList>
    </citation>
    <scope>NUCLEOTIDE SEQUENCE</scope>
    <source>
        <strain evidence="3">PSN4</strain>
    </source>
</reference>
<dbReference type="PANTHER" id="PTHR43591:SF31">
    <property type="entry name" value="LAEA-LIKE, PUTATIVE (AFU_ORTHOLOGUE AFUA_8G01930)-RELATED"/>
    <property type="match status" value="1"/>
</dbReference>
<feature type="compositionally biased region" description="Pro residues" evidence="2">
    <location>
        <begin position="1"/>
        <end position="21"/>
    </location>
</feature>
<evidence type="ECO:0000256" key="2">
    <source>
        <dbReference type="SAM" id="MobiDB-lite"/>
    </source>
</evidence>
<gene>
    <name evidence="3" type="ORF">QBC47DRAFT_454824</name>
</gene>
<comment type="similarity">
    <text evidence="1">Belongs to the methyltransferase superfamily. LaeA methyltransferase family.</text>
</comment>
<sequence>MAEQPEPTPSNPPPVPAPAPVQAPVTEALAVDDDLESDHDSVLGSESSSTASLSSSILQYRHENGRTYHAYKDGKYVMPNDDQEQERLDLQHHLFLLTFDNKLYLSPAGQHGHALHNVLDVGTGTGIWAVDFADEHPATSVIGIDLSPIQSPFVPPNLSFQVDDIEEPWTFSVKFDFIYSRMMTAALASFPRFFGQAYANLQPGGWLEMADICPITSDDGTLTEDMAIHKWVTQLLDGTRMIGRPFDGAFEYKRQMEEAGFVNVQEHVFKWPQNRWPKDARYKELGTWTLENITSGLEGLSAAVYTRVLGWSKEEVDVLLAQVRNEMKDTKIHSYWPIYVVYGQKPV</sequence>
<dbReference type="SUPFAM" id="SSF53335">
    <property type="entry name" value="S-adenosyl-L-methionine-dependent methyltransferases"/>
    <property type="match status" value="1"/>
</dbReference>
<dbReference type="Gene3D" id="3.40.50.150">
    <property type="entry name" value="Vaccinia Virus protein VP39"/>
    <property type="match status" value="1"/>
</dbReference>
<evidence type="ECO:0000313" key="3">
    <source>
        <dbReference type="EMBL" id="KAK1751060.1"/>
    </source>
</evidence>
<keyword evidence="4" id="KW-1185">Reference proteome</keyword>
<protein>
    <submittedName>
        <fullName evidence="3">Methyltransferase</fullName>
    </submittedName>
</protein>
<proteinExistence type="inferred from homology"/>
<evidence type="ECO:0000313" key="4">
    <source>
        <dbReference type="Proteomes" id="UP001239445"/>
    </source>
</evidence>
<evidence type="ECO:0000256" key="1">
    <source>
        <dbReference type="ARBA" id="ARBA00038158"/>
    </source>
</evidence>
<dbReference type="InterPro" id="IPR029063">
    <property type="entry name" value="SAM-dependent_MTases_sf"/>
</dbReference>
<comment type="caution">
    <text evidence="3">The sequence shown here is derived from an EMBL/GenBank/DDBJ whole genome shotgun (WGS) entry which is preliminary data.</text>
</comment>
<keyword evidence="3" id="KW-0489">Methyltransferase</keyword>
<dbReference type="Pfam" id="PF13489">
    <property type="entry name" value="Methyltransf_23"/>
    <property type="match status" value="1"/>
</dbReference>
<accession>A0AAJ0B4H1</accession>
<dbReference type="PANTHER" id="PTHR43591">
    <property type="entry name" value="METHYLTRANSFERASE"/>
    <property type="match status" value="1"/>
</dbReference>
<organism evidence="3 4">
    <name type="scientific">Echria macrotheca</name>
    <dbReference type="NCBI Taxonomy" id="438768"/>
    <lineage>
        <taxon>Eukaryota</taxon>
        <taxon>Fungi</taxon>
        <taxon>Dikarya</taxon>
        <taxon>Ascomycota</taxon>
        <taxon>Pezizomycotina</taxon>
        <taxon>Sordariomycetes</taxon>
        <taxon>Sordariomycetidae</taxon>
        <taxon>Sordariales</taxon>
        <taxon>Schizotheciaceae</taxon>
        <taxon>Echria</taxon>
    </lineage>
</organism>
<dbReference type="GO" id="GO:0032259">
    <property type="term" value="P:methylation"/>
    <property type="evidence" value="ECO:0007669"/>
    <property type="project" value="UniProtKB-KW"/>
</dbReference>
<dbReference type="Proteomes" id="UP001239445">
    <property type="component" value="Unassembled WGS sequence"/>
</dbReference>
<keyword evidence="3" id="KW-0808">Transferase</keyword>
<feature type="region of interest" description="Disordered" evidence="2">
    <location>
        <begin position="1"/>
        <end position="48"/>
    </location>
</feature>
<dbReference type="GO" id="GO:0008168">
    <property type="term" value="F:methyltransferase activity"/>
    <property type="evidence" value="ECO:0007669"/>
    <property type="project" value="UniProtKB-KW"/>
</dbReference>
<dbReference type="CDD" id="cd02440">
    <property type="entry name" value="AdoMet_MTases"/>
    <property type="match status" value="1"/>
</dbReference>
<dbReference type="AlphaFoldDB" id="A0AAJ0B4H1"/>